<keyword evidence="1" id="KW-0732">Signal</keyword>
<dbReference type="Proteomes" id="UP001164653">
    <property type="component" value="Chromosome"/>
</dbReference>
<evidence type="ECO:0000256" key="1">
    <source>
        <dbReference type="SAM" id="SignalP"/>
    </source>
</evidence>
<keyword evidence="3" id="KW-1185">Reference proteome</keyword>
<evidence type="ECO:0000313" key="2">
    <source>
        <dbReference type="EMBL" id="WAC14108.1"/>
    </source>
</evidence>
<evidence type="ECO:0000313" key="3">
    <source>
        <dbReference type="Proteomes" id="UP001164653"/>
    </source>
</evidence>
<accession>A0A9E8NDR5</accession>
<dbReference type="AlphaFoldDB" id="A0A9E8NDR5"/>
<feature type="chain" id="PRO_5039360342" description="Copper resistance protein NlpE" evidence="1">
    <location>
        <begin position="23"/>
        <end position="169"/>
    </location>
</feature>
<feature type="signal peptide" evidence="1">
    <location>
        <begin position="1"/>
        <end position="22"/>
    </location>
</feature>
<protein>
    <recommendedName>
        <fullName evidence="4">Copper resistance protein NlpE</fullName>
    </recommendedName>
</protein>
<organism evidence="2 3">
    <name type="scientific">Dyadobacter pollutisoli</name>
    <dbReference type="NCBI Taxonomy" id="2910158"/>
    <lineage>
        <taxon>Bacteria</taxon>
        <taxon>Pseudomonadati</taxon>
        <taxon>Bacteroidota</taxon>
        <taxon>Cytophagia</taxon>
        <taxon>Cytophagales</taxon>
        <taxon>Spirosomataceae</taxon>
        <taxon>Dyadobacter</taxon>
    </lineage>
</organism>
<gene>
    <name evidence="2" type="ORF">ON006_09115</name>
</gene>
<reference evidence="2" key="1">
    <citation type="submission" date="2022-11" db="EMBL/GenBank/DDBJ databases">
        <title>Dyadobacter pollutisoli sp. nov., isolated from plastic dumped soil.</title>
        <authorList>
            <person name="Kim J.M."/>
            <person name="Kim K.R."/>
            <person name="Lee J.K."/>
            <person name="Hao L."/>
            <person name="Jeon C.O."/>
        </authorList>
    </citation>
    <scope>NUCLEOTIDE SEQUENCE</scope>
    <source>
        <strain evidence="2">U1</strain>
    </source>
</reference>
<evidence type="ECO:0008006" key="4">
    <source>
        <dbReference type="Google" id="ProtNLM"/>
    </source>
</evidence>
<name>A0A9E8NDR5_9BACT</name>
<dbReference type="RefSeq" id="WP_244818786.1">
    <property type="nucleotide sequence ID" value="NZ_CP112998.1"/>
</dbReference>
<dbReference type="KEGG" id="dpf:ON006_09115"/>
<sequence length="169" mass="18899">MTNKILLTLLTGLTFYVNNAGAQSLIAKNAPSKTTSRNAVAEGPDVWGVFDGRVRCQEMAVVMKATVPGNCEKLKWSFTFYQHPTTHEPTTYVLRGSLFRDQPRKGKWILTKGTHDDPNATVIQLDPDHSDTSLFLLKGDDNVLFILNGNKELMVGDTYLSYTFNRTIN</sequence>
<proteinExistence type="predicted"/>
<dbReference type="EMBL" id="CP112998">
    <property type="protein sequence ID" value="WAC14108.1"/>
    <property type="molecule type" value="Genomic_DNA"/>
</dbReference>